<gene>
    <name evidence="2" type="ORF">IAB05_05825</name>
</gene>
<organism evidence="2 3">
    <name type="scientific">Candidatus Stercoripulliclostridium merdigallinarum</name>
    <dbReference type="NCBI Taxonomy" id="2840951"/>
    <lineage>
        <taxon>Bacteria</taxon>
        <taxon>Bacillati</taxon>
        <taxon>Bacillota</taxon>
        <taxon>Clostridia</taxon>
        <taxon>Eubacteriales</taxon>
        <taxon>Candidatus Stercoripulliclostridium</taxon>
    </lineage>
</organism>
<dbReference type="EMBL" id="DVNF01000171">
    <property type="protein sequence ID" value="HIU60891.1"/>
    <property type="molecule type" value="Genomic_DNA"/>
</dbReference>
<sequence>MKITWDALDIAERLKEIDPEYELHYDRNTGKFTLRDSRGNVQLTYRYPTIDVRMIADARRTRIERMTAVLREIESANERAEESYRRAEENNIKDGLQDAAERYYSGLRRGRY</sequence>
<dbReference type="AlphaFoldDB" id="A0A9D1SHZ8"/>
<evidence type="ECO:0000313" key="2">
    <source>
        <dbReference type="EMBL" id="HIU60891.1"/>
    </source>
</evidence>
<feature type="coiled-coil region" evidence="1">
    <location>
        <begin position="63"/>
        <end position="90"/>
    </location>
</feature>
<proteinExistence type="predicted"/>
<keyword evidence="1" id="KW-0175">Coiled coil</keyword>
<evidence type="ECO:0000256" key="1">
    <source>
        <dbReference type="SAM" id="Coils"/>
    </source>
</evidence>
<dbReference type="Proteomes" id="UP000824094">
    <property type="component" value="Unassembled WGS sequence"/>
</dbReference>
<protein>
    <submittedName>
        <fullName evidence="2">Uncharacterized protein</fullName>
    </submittedName>
</protein>
<evidence type="ECO:0000313" key="3">
    <source>
        <dbReference type="Proteomes" id="UP000824094"/>
    </source>
</evidence>
<accession>A0A9D1SHZ8</accession>
<comment type="caution">
    <text evidence="2">The sequence shown here is derived from an EMBL/GenBank/DDBJ whole genome shotgun (WGS) entry which is preliminary data.</text>
</comment>
<name>A0A9D1SHZ8_9FIRM</name>
<reference evidence="2" key="1">
    <citation type="submission" date="2020-10" db="EMBL/GenBank/DDBJ databases">
        <authorList>
            <person name="Gilroy R."/>
        </authorList>
    </citation>
    <scope>NUCLEOTIDE SEQUENCE</scope>
    <source>
        <strain evidence="2">18911</strain>
    </source>
</reference>
<reference evidence="2" key="2">
    <citation type="journal article" date="2021" name="PeerJ">
        <title>Extensive microbial diversity within the chicken gut microbiome revealed by metagenomics and culture.</title>
        <authorList>
            <person name="Gilroy R."/>
            <person name="Ravi A."/>
            <person name="Getino M."/>
            <person name="Pursley I."/>
            <person name="Horton D.L."/>
            <person name="Alikhan N.F."/>
            <person name="Baker D."/>
            <person name="Gharbi K."/>
            <person name="Hall N."/>
            <person name="Watson M."/>
            <person name="Adriaenssens E.M."/>
            <person name="Foster-Nyarko E."/>
            <person name="Jarju S."/>
            <person name="Secka A."/>
            <person name="Antonio M."/>
            <person name="Oren A."/>
            <person name="Chaudhuri R.R."/>
            <person name="La Ragione R."/>
            <person name="Hildebrand F."/>
            <person name="Pallen M.J."/>
        </authorList>
    </citation>
    <scope>NUCLEOTIDE SEQUENCE</scope>
    <source>
        <strain evidence="2">18911</strain>
    </source>
</reference>